<evidence type="ECO:0000256" key="3">
    <source>
        <dbReference type="SAM" id="MobiDB-lite"/>
    </source>
</evidence>
<feature type="coiled-coil region" evidence="2">
    <location>
        <begin position="129"/>
        <end position="255"/>
    </location>
</feature>
<protein>
    <submittedName>
        <fullName evidence="6">Uncharacterized protein</fullName>
    </submittedName>
</protein>
<evidence type="ECO:0000259" key="4">
    <source>
        <dbReference type="Pfam" id="PF04111"/>
    </source>
</evidence>
<dbReference type="InterPro" id="IPR007243">
    <property type="entry name" value="Atg6/Beclin"/>
</dbReference>
<dbReference type="GO" id="GO:0000423">
    <property type="term" value="P:mitophagy"/>
    <property type="evidence" value="ECO:0007669"/>
    <property type="project" value="TreeGrafter"/>
</dbReference>
<dbReference type="GO" id="GO:0006995">
    <property type="term" value="P:cellular response to nitrogen starvation"/>
    <property type="evidence" value="ECO:0007669"/>
    <property type="project" value="TreeGrafter"/>
</dbReference>
<name>A0A7R8ZJN3_9CRUS</name>
<dbReference type="Gene3D" id="1.10.418.40">
    <property type="entry name" value="Autophagy protein 6/Beclin 1"/>
    <property type="match status" value="1"/>
</dbReference>
<keyword evidence="2" id="KW-0175">Coiled coil</keyword>
<evidence type="ECO:0000256" key="1">
    <source>
        <dbReference type="ARBA" id="ARBA00005965"/>
    </source>
</evidence>
<reference evidence="6" key="1">
    <citation type="submission" date="2020-11" db="EMBL/GenBank/DDBJ databases">
        <authorList>
            <person name="Tran Van P."/>
        </authorList>
    </citation>
    <scope>NUCLEOTIDE SEQUENCE</scope>
</reference>
<dbReference type="GO" id="GO:0030674">
    <property type="term" value="F:protein-macromolecule adaptor activity"/>
    <property type="evidence" value="ECO:0007669"/>
    <property type="project" value="TreeGrafter"/>
</dbReference>
<proteinExistence type="inferred from homology"/>
<sequence length="461" mass="51845">MESGRQSTSFNCQRCRNPVRLDPEFFSLKESHLTEMTLPLCSSTKYELDPSLASKVTHWIPPLRFTDFSQQHRGDETTSNNGFTIVGEEANTTESFSHNLRMTAELMDLLSSTSSVDHPLCQDCCDALIELLESELASTESEVHSFKSQLSQLQAEHARGREASVRELEAEVEKLHLEGETLEQELAKLAAEEAALQERKRKQDETGEKLAKEEEKYYAEYARYKVEAMQKEDELRSLENQCRSSHQALDKIRRLHPLTAAFNISTRGSVGIINGLRLARMDGSSSVEWWEINGALGQVCFLMSALAKTLNITFERFELVPFGNASYVKVLVDGRTLPLFTSGGLLRGILDRTFDSGMAALLDCLCQMKNRVEQDGDFRLPHLIDADKARIDDGSGKWFSVKSQLNSEEHWTKALKSVLNNLRYCLAWVSQQQLSGIHSQDSETREQEEASATESSSTAAD</sequence>
<evidence type="ECO:0000256" key="2">
    <source>
        <dbReference type="SAM" id="Coils"/>
    </source>
</evidence>
<dbReference type="InterPro" id="IPR041691">
    <property type="entry name" value="Atg6/beclin_CC"/>
</dbReference>
<feature type="region of interest" description="Disordered" evidence="3">
    <location>
        <begin position="437"/>
        <end position="461"/>
    </location>
</feature>
<dbReference type="EMBL" id="OB660080">
    <property type="protein sequence ID" value="CAD7222601.1"/>
    <property type="molecule type" value="Genomic_DNA"/>
</dbReference>
<gene>
    <name evidence="6" type="ORF">CTOB1V02_LOCUS603</name>
</gene>
<evidence type="ECO:0000259" key="5">
    <source>
        <dbReference type="Pfam" id="PF17675"/>
    </source>
</evidence>
<dbReference type="GO" id="GO:0000045">
    <property type="term" value="P:autophagosome assembly"/>
    <property type="evidence" value="ECO:0007669"/>
    <property type="project" value="TreeGrafter"/>
</dbReference>
<evidence type="ECO:0000313" key="6">
    <source>
        <dbReference type="EMBL" id="CAD7222601.1"/>
    </source>
</evidence>
<dbReference type="PANTHER" id="PTHR12768">
    <property type="entry name" value="BECLIN 1"/>
    <property type="match status" value="1"/>
</dbReference>
<dbReference type="Pfam" id="PF04111">
    <property type="entry name" value="APG6"/>
    <property type="match status" value="1"/>
</dbReference>
<dbReference type="Pfam" id="PF17675">
    <property type="entry name" value="APG6_N"/>
    <property type="match status" value="1"/>
</dbReference>
<feature type="domain" description="Atg6 BARA" evidence="4">
    <location>
        <begin position="256"/>
        <end position="431"/>
    </location>
</feature>
<dbReference type="OrthoDB" id="20368at2759"/>
<dbReference type="GO" id="GO:0043548">
    <property type="term" value="F:phosphatidylinositol 3-kinase binding"/>
    <property type="evidence" value="ECO:0007669"/>
    <property type="project" value="TreeGrafter"/>
</dbReference>
<dbReference type="GO" id="GO:0045324">
    <property type="term" value="P:late endosome to vacuole transport"/>
    <property type="evidence" value="ECO:0007669"/>
    <property type="project" value="TreeGrafter"/>
</dbReference>
<dbReference type="GO" id="GO:0034272">
    <property type="term" value="C:phosphatidylinositol 3-kinase complex, class III, type II"/>
    <property type="evidence" value="ECO:0007669"/>
    <property type="project" value="TreeGrafter"/>
</dbReference>
<dbReference type="GO" id="GO:0034271">
    <property type="term" value="C:phosphatidylinositol 3-kinase complex, class III, type I"/>
    <property type="evidence" value="ECO:0007669"/>
    <property type="project" value="TreeGrafter"/>
</dbReference>
<accession>A0A7R8ZJN3</accession>
<organism evidence="6">
    <name type="scientific">Cyprideis torosa</name>
    <dbReference type="NCBI Taxonomy" id="163714"/>
    <lineage>
        <taxon>Eukaryota</taxon>
        <taxon>Metazoa</taxon>
        <taxon>Ecdysozoa</taxon>
        <taxon>Arthropoda</taxon>
        <taxon>Crustacea</taxon>
        <taxon>Oligostraca</taxon>
        <taxon>Ostracoda</taxon>
        <taxon>Podocopa</taxon>
        <taxon>Podocopida</taxon>
        <taxon>Cytherocopina</taxon>
        <taxon>Cytheroidea</taxon>
        <taxon>Cytherideidae</taxon>
        <taxon>Cyprideis</taxon>
    </lineage>
</organism>
<dbReference type="PANTHER" id="PTHR12768:SF4">
    <property type="entry name" value="BECLIN-1"/>
    <property type="match status" value="1"/>
</dbReference>
<dbReference type="GO" id="GO:0000407">
    <property type="term" value="C:phagophore assembly site"/>
    <property type="evidence" value="ECO:0007669"/>
    <property type="project" value="TreeGrafter"/>
</dbReference>
<feature type="compositionally biased region" description="Low complexity" evidence="3">
    <location>
        <begin position="450"/>
        <end position="461"/>
    </location>
</feature>
<dbReference type="InterPro" id="IPR038274">
    <property type="entry name" value="Atg6/Beclin_C_sf"/>
</dbReference>
<dbReference type="AlphaFoldDB" id="A0A7R8ZJN3"/>
<feature type="domain" description="Atg6/beclin coiled-coil" evidence="5">
    <location>
        <begin position="119"/>
        <end position="247"/>
    </location>
</feature>
<dbReference type="InterPro" id="IPR040455">
    <property type="entry name" value="Atg6_BARA"/>
</dbReference>
<comment type="similarity">
    <text evidence="1">Belongs to the beclin family.</text>
</comment>